<evidence type="ECO:0000256" key="3">
    <source>
        <dbReference type="ARBA" id="ARBA00023136"/>
    </source>
</evidence>
<keyword evidence="4" id="KW-0143">Chaperone</keyword>
<proteinExistence type="predicted"/>
<organism evidence="5 6">
    <name type="scientific">Candidatus Bacteroides intestinipullorum</name>
    <dbReference type="NCBI Taxonomy" id="2838471"/>
    <lineage>
        <taxon>Bacteria</taxon>
        <taxon>Pseudomonadati</taxon>
        <taxon>Bacteroidota</taxon>
        <taxon>Bacteroidia</taxon>
        <taxon>Bacteroidales</taxon>
        <taxon>Bacteroidaceae</taxon>
        <taxon>Bacteroides</taxon>
    </lineage>
</organism>
<dbReference type="AlphaFoldDB" id="A0A9E2KDX5"/>
<keyword evidence="2" id="KW-1003">Cell membrane</keyword>
<reference evidence="5" key="1">
    <citation type="journal article" date="2021" name="PeerJ">
        <title>Extensive microbial diversity within the chicken gut microbiome revealed by metagenomics and culture.</title>
        <authorList>
            <person name="Gilroy R."/>
            <person name="Ravi A."/>
            <person name="Getino M."/>
            <person name="Pursley I."/>
            <person name="Horton D.L."/>
            <person name="Alikhan N.F."/>
            <person name="Baker D."/>
            <person name="Gharbi K."/>
            <person name="Hall N."/>
            <person name="Watson M."/>
            <person name="Adriaenssens E.M."/>
            <person name="Foster-Nyarko E."/>
            <person name="Jarju S."/>
            <person name="Secka A."/>
            <person name="Antonio M."/>
            <person name="Oren A."/>
            <person name="Chaudhuri R.R."/>
            <person name="La Ragione R."/>
            <person name="Hildebrand F."/>
            <person name="Pallen M.J."/>
        </authorList>
    </citation>
    <scope>NUCLEOTIDE SEQUENCE</scope>
    <source>
        <strain evidence="5">B3-3758</strain>
    </source>
</reference>
<comment type="subcellular location">
    <subcellularLocation>
        <location evidence="1">Cell membrane</location>
    </subcellularLocation>
</comment>
<dbReference type="Pfam" id="PF13616">
    <property type="entry name" value="Rotamase_3"/>
    <property type="match status" value="1"/>
</dbReference>
<gene>
    <name evidence="5" type="ORF">H9791_00190</name>
</gene>
<dbReference type="PANTHER" id="PTHR47529:SF1">
    <property type="entry name" value="PERIPLASMIC CHAPERONE PPID"/>
    <property type="match status" value="1"/>
</dbReference>
<name>A0A9E2KDX5_9BACE</name>
<dbReference type="EMBL" id="JAHLFO010000001">
    <property type="protein sequence ID" value="MBU3812916.1"/>
    <property type="molecule type" value="Genomic_DNA"/>
</dbReference>
<dbReference type="PANTHER" id="PTHR47529">
    <property type="entry name" value="PEPTIDYL-PROLYL CIS-TRANS ISOMERASE D"/>
    <property type="match status" value="1"/>
</dbReference>
<evidence type="ECO:0000256" key="4">
    <source>
        <dbReference type="ARBA" id="ARBA00023186"/>
    </source>
</evidence>
<dbReference type="Proteomes" id="UP000824236">
    <property type="component" value="Unassembled WGS sequence"/>
</dbReference>
<reference evidence="5" key="2">
    <citation type="submission" date="2021-04" db="EMBL/GenBank/DDBJ databases">
        <authorList>
            <person name="Gilroy R."/>
        </authorList>
    </citation>
    <scope>NUCLEOTIDE SEQUENCE</scope>
    <source>
        <strain evidence="5">B3-3758</strain>
    </source>
</reference>
<sequence length="713" mass="79499">MATLQKIRSKGPLLVIAVGLALFAFIAGDAWQVMQPHQSQNVGEVDGEKVSAQEYQELVEEYTEVVKMSSNVNSLPEEQINRLQDEVWRTYVENKLIEKEARALGLEVSDAELQAIIKAGTHPLLQGLPFRNPQTGTFDRDMLNKFLVDYSRMNQAQMPAEYAEYYQKLYNYWSFIEKTLVQTRLREKYMALVSNALISNPVEAQNAYDARVNQSDLLLAAVPYSSVSDSLVSVSDEEVRAAYDQKKEQFKQYVETRNISYIDVQVTASDEDRAALQKEMEDYVAQMGGDKVKDYATFVRSTGSDVPYVDLFYTTRTLPSDVVARLDSVSTGDVFGPYYNAADNTLNAFKKLAKASMPDSVQYRQIQVVAETPAKTIELADSICTALKGGADFAELAKKYGQTGEATWISSANYEGAAIDNDNLKYINAIISGKEKEVQNLALGQANVILQVMDKKAPKDKYKVAVVKRVVEFSKETYSKAYNNFSQFIATNNTYEKMVANAEDAGYRLLQRNDLSSVEHGIGGIRDTKEALRWAFNAKPGEVSGLIECGDNDHMLMVGLSAIIPEGYRPLSLVQNQLRFDLIRDKKAEKIMADMQAAGASTFDQYKAMANAVSDSVKHVTFGAPAYVPALRSSEPLVGAYASVSEQGQLSQPLKGNAGVFVLQSYAKEKTNEEYNEENEMNSQASMHARLANQLLNDLYLKAEVKDSRYLFF</sequence>
<dbReference type="SUPFAM" id="SSF109998">
    <property type="entry name" value="Triger factor/SurA peptide-binding domain-like"/>
    <property type="match status" value="1"/>
</dbReference>
<evidence type="ECO:0000256" key="2">
    <source>
        <dbReference type="ARBA" id="ARBA00022475"/>
    </source>
</evidence>
<evidence type="ECO:0000256" key="1">
    <source>
        <dbReference type="ARBA" id="ARBA00004236"/>
    </source>
</evidence>
<protein>
    <submittedName>
        <fullName evidence="5">SurA N-terminal domain-containing protein</fullName>
    </submittedName>
</protein>
<evidence type="ECO:0000313" key="5">
    <source>
        <dbReference type="EMBL" id="MBU3812916.1"/>
    </source>
</evidence>
<keyword evidence="3" id="KW-0472">Membrane</keyword>
<comment type="caution">
    <text evidence="5">The sequence shown here is derived from an EMBL/GenBank/DDBJ whole genome shotgun (WGS) entry which is preliminary data.</text>
</comment>
<dbReference type="GO" id="GO:0005886">
    <property type="term" value="C:plasma membrane"/>
    <property type="evidence" value="ECO:0007669"/>
    <property type="project" value="UniProtKB-SubCell"/>
</dbReference>
<evidence type="ECO:0000313" key="6">
    <source>
        <dbReference type="Proteomes" id="UP000824236"/>
    </source>
</evidence>
<dbReference type="Pfam" id="PF13623">
    <property type="entry name" value="SurA_N_2"/>
    <property type="match status" value="1"/>
</dbReference>
<accession>A0A9E2KDX5</accession>
<dbReference type="InterPro" id="IPR052029">
    <property type="entry name" value="PpiD_chaperone"/>
</dbReference>
<dbReference type="InterPro" id="IPR027304">
    <property type="entry name" value="Trigger_fact/SurA_dom_sf"/>
</dbReference>